<feature type="transmembrane region" description="Helical" evidence="1">
    <location>
        <begin position="47"/>
        <end position="68"/>
    </location>
</feature>
<evidence type="ECO:0000256" key="1">
    <source>
        <dbReference type="SAM" id="Phobius"/>
    </source>
</evidence>
<evidence type="ECO:0008006" key="4">
    <source>
        <dbReference type="Google" id="ProtNLM"/>
    </source>
</evidence>
<organism evidence="2 3">
    <name type="scientific">Aeromicrobium senzhongii</name>
    <dbReference type="NCBI Taxonomy" id="2663859"/>
    <lineage>
        <taxon>Bacteria</taxon>
        <taxon>Bacillati</taxon>
        <taxon>Actinomycetota</taxon>
        <taxon>Actinomycetes</taxon>
        <taxon>Propionibacteriales</taxon>
        <taxon>Nocardioidaceae</taxon>
        <taxon>Aeromicrobium</taxon>
    </lineage>
</organism>
<feature type="transmembrane region" description="Helical" evidence="1">
    <location>
        <begin position="74"/>
        <end position="92"/>
    </location>
</feature>
<reference evidence="2 3" key="1">
    <citation type="submission" date="2020-08" db="EMBL/GenBank/DDBJ databases">
        <title>Novel species in genus Aeromicrobium.</title>
        <authorList>
            <person name="Zhang G."/>
        </authorList>
    </citation>
    <scope>NUCLEOTIDE SEQUENCE [LARGE SCALE GENOMIC DNA]</scope>
    <source>
        <strain evidence="3">zg-629</strain>
    </source>
</reference>
<keyword evidence="1" id="KW-0472">Membrane</keyword>
<keyword evidence="3" id="KW-1185">Reference proteome</keyword>
<name>A0ABX6STZ4_9ACTN</name>
<dbReference type="EMBL" id="CP060587">
    <property type="protein sequence ID" value="QNL94536.1"/>
    <property type="molecule type" value="Genomic_DNA"/>
</dbReference>
<evidence type="ECO:0000313" key="2">
    <source>
        <dbReference type="EMBL" id="QNL94536.1"/>
    </source>
</evidence>
<protein>
    <recommendedName>
        <fullName evidence="4">DUF2207 domain-containing protein</fullName>
    </recommendedName>
</protein>
<evidence type="ECO:0000313" key="3">
    <source>
        <dbReference type="Proteomes" id="UP000515871"/>
    </source>
</evidence>
<sequence length="191" mass="21520">MRETWLSEAVTRDPRTVPGFDRAVELGLTPRTPADPPPTVTTNSRRLLLAIVATTFSLLLVVLLLANATPAPPWLLGLVTALALAIIVRMFVRVRHVMWDEIGAGYCRVDYMVALFSRDPEYRFPASRMRGAPWDLRGLWRLADDGSVVVEPDWSVLPPGHYPSPNRPGQLELWTGSAWAYRYEEPRVPFL</sequence>
<accession>A0ABX6STZ4</accession>
<keyword evidence="1" id="KW-0812">Transmembrane</keyword>
<gene>
    <name evidence="2" type="ORF">H9L21_00700</name>
</gene>
<keyword evidence="1" id="KW-1133">Transmembrane helix</keyword>
<dbReference type="Proteomes" id="UP000515871">
    <property type="component" value="Chromosome"/>
</dbReference>
<proteinExistence type="predicted"/>
<dbReference type="RefSeq" id="WP_154596094.1">
    <property type="nucleotide sequence ID" value="NZ_CP060587.1"/>
</dbReference>